<comment type="caution">
    <text evidence="3">The sequence shown here is derived from an EMBL/GenBank/DDBJ whole genome shotgun (WGS) entry which is preliminary data.</text>
</comment>
<dbReference type="PANTHER" id="PTHR42760">
    <property type="entry name" value="SHORT-CHAIN DEHYDROGENASES/REDUCTASES FAMILY MEMBER"/>
    <property type="match status" value="1"/>
</dbReference>
<protein>
    <submittedName>
        <fullName evidence="3">3-oxoacyl-[acyl-carrier protein] reductase</fullName>
        <ecNumber evidence="3">1.1.1.100</ecNumber>
    </submittedName>
</protein>
<dbReference type="RefSeq" id="WP_188071525.1">
    <property type="nucleotide sequence ID" value="NZ_BSPS01000004.1"/>
</dbReference>
<dbReference type="Proteomes" id="UP000571950">
    <property type="component" value="Unassembled WGS sequence"/>
</dbReference>
<evidence type="ECO:0000313" key="3">
    <source>
        <dbReference type="EMBL" id="MBB3925965.1"/>
    </source>
</evidence>
<comment type="similarity">
    <text evidence="1">Belongs to the short-chain dehydrogenases/reductases (SDR) family.</text>
</comment>
<reference evidence="3 4" key="1">
    <citation type="submission" date="2020-08" db="EMBL/GenBank/DDBJ databases">
        <title>Genomic Encyclopedia of Type Strains, Phase IV (KMG-IV): sequencing the most valuable type-strain genomes for metagenomic binning, comparative biology and taxonomic classification.</title>
        <authorList>
            <person name="Goeker M."/>
        </authorList>
    </citation>
    <scope>NUCLEOTIDE SEQUENCE [LARGE SCALE GENOMIC DNA]</scope>
    <source>
        <strain evidence="3 4">DSM 26189</strain>
    </source>
</reference>
<dbReference type="PRINTS" id="PR00081">
    <property type="entry name" value="GDHRDH"/>
</dbReference>
<dbReference type="InterPro" id="IPR002347">
    <property type="entry name" value="SDR_fam"/>
</dbReference>
<sequence length="255" mass="26458">MALVDFLPPPGTRIAVVGGCGGMGRALVAAAVEAGLRVAVLDLDRSIAQAPAEAELTLACNVSDEASVTAAFAEIERHWGALDTLVDLAGYTGEPILIKDMPVAEWDAITDCCLRGMFLVARAALPLLEKGDNASIVLISSTFGHRVVWPGVAPYAASKAGVVALGKALATENAPGIRVNVISPGVFDTAFLQGGTGREKREGDNINQGSYHQIVPLKRLGNPREMAGPLLFLAGPAASYITGQVLHVNGGIWAP</sequence>
<gene>
    <name evidence="3" type="ORF">GGR43_001680</name>
</gene>
<comment type="catalytic activity">
    <reaction evidence="2">
        <text>2,5-dichlorocyclohexa-2,5-dien-1,4-diol + NAD(+) = 2,5-dichlorohydroquinone + NADH + H(+)</text>
        <dbReference type="Rhea" id="RHEA:15741"/>
        <dbReference type="ChEBI" id="CHEBI:15378"/>
        <dbReference type="ChEBI" id="CHEBI:27545"/>
        <dbReference type="ChEBI" id="CHEBI:28975"/>
        <dbReference type="ChEBI" id="CHEBI:57540"/>
        <dbReference type="ChEBI" id="CHEBI:57945"/>
    </reaction>
</comment>
<keyword evidence="3" id="KW-0560">Oxidoreductase</keyword>
<dbReference type="SUPFAM" id="SSF51735">
    <property type="entry name" value="NAD(P)-binding Rossmann-fold domains"/>
    <property type="match status" value="1"/>
</dbReference>
<dbReference type="Pfam" id="PF13561">
    <property type="entry name" value="adh_short_C2"/>
    <property type="match status" value="1"/>
</dbReference>
<dbReference type="EC" id="1.1.1.100" evidence="3"/>
<dbReference type="GO" id="GO:0004316">
    <property type="term" value="F:3-oxoacyl-[acyl-carrier-protein] reductase (NADPH) activity"/>
    <property type="evidence" value="ECO:0007669"/>
    <property type="project" value="UniProtKB-EC"/>
</dbReference>
<organism evidence="3 4">
    <name type="scientific">Sphingobium jiangsuense</name>
    <dbReference type="NCBI Taxonomy" id="870476"/>
    <lineage>
        <taxon>Bacteria</taxon>
        <taxon>Pseudomonadati</taxon>
        <taxon>Pseudomonadota</taxon>
        <taxon>Alphaproteobacteria</taxon>
        <taxon>Sphingomonadales</taxon>
        <taxon>Sphingomonadaceae</taxon>
        <taxon>Sphingobium</taxon>
    </lineage>
</organism>
<dbReference type="Gene3D" id="3.40.50.720">
    <property type="entry name" value="NAD(P)-binding Rossmann-like Domain"/>
    <property type="match status" value="1"/>
</dbReference>
<dbReference type="CDD" id="cd05233">
    <property type="entry name" value="SDR_c"/>
    <property type="match status" value="1"/>
</dbReference>
<keyword evidence="4" id="KW-1185">Reference proteome</keyword>
<proteinExistence type="inferred from homology"/>
<dbReference type="EMBL" id="JACIDT010000005">
    <property type="protein sequence ID" value="MBB3925965.1"/>
    <property type="molecule type" value="Genomic_DNA"/>
</dbReference>
<evidence type="ECO:0000256" key="2">
    <source>
        <dbReference type="ARBA" id="ARBA00051383"/>
    </source>
</evidence>
<dbReference type="FunFam" id="3.40.50.720:FF:000084">
    <property type="entry name" value="Short-chain dehydrogenase reductase"/>
    <property type="match status" value="1"/>
</dbReference>
<accession>A0A7W6FPL7</accession>
<name>A0A7W6FPL7_9SPHN</name>
<dbReference type="PRINTS" id="PR00080">
    <property type="entry name" value="SDRFAMILY"/>
</dbReference>
<evidence type="ECO:0000313" key="4">
    <source>
        <dbReference type="Proteomes" id="UP000571950"/>
    </source>
</evidence>
<dbReference type="InterPro" id="IPR036291">
    <property type="entry name" value="NAD(P)-bd_dom_sf"/>
</dbReference>
<dbReference type="AlphaFoldDB" id="A0A7W6FPL7"/>
<evidence type="ECO:0000256" key="1">
    <source>
        <dbReference type="ARBA" id="ARBA00006484"/>
    </source>
</evidence>